<evidence type="ECO:0000256" key="1">
    <source>
        <dbReference type="SAM" id="SignalP"/>
    </source>
</evidence>
<reference evidence="2 3" key="1">
    <citation type="journal article" date="2009" name="Stand. Genomic Sci.">
        <title>Complete genome sequence of Pedobacter heparinus type strain (HIM 762-3).</title>
        <authorList>
            <person name="Han C."/>
            <person name="Spring S."/>
            <person name="Lapidus A."/>
            <person name="Del Rio T.G."/>
            <person name="Tice H."/>
            <person name="Copeland A."/>
            <person name="Cheng J.F."/>
            <person name="Lucas S."/>
            <person name="Chen F."/>
            <person name="Nolan M."/>
            <person name="Bruce D."/>
            <person name="Goodwin L."/>
            <person name="Pitluck S."/>
            <person name="Ivanova N."/>
            <person name="Mavromatis K."/>
            <person name="Mikhailova N."/>
            <person name="Pati A."/>
            <person name="Chen A."/>
            <person name="Palaniappan K."/>
            <person name="Land M."/>
            <person name="Hauser L."/>
            <person name="Chang Y.J."/>
            <person name="Jeffries C.C."/>
            <person name="Saunders E."/>
            <person name="Chertkov O."/>
            <person name="Brettin T."/>
            <person name="Goker M."/>
            <person name="Rohde M."/>
            <person name="Bristow J."/>
            <person name="Eisen J.A."/>
            <person name="Markowitz V."/>
            <person name="Hugenholtz P."/>
            <person name="Kyrpides N.C."/>
            <person name="Klenk H.P."/>
            <person name="Detter J.C."/>
        </authorList>
    </citation>
    <scope>NUCLEOTIDE SEQUENCE [LARGE SCALE GENOMIC DNA]</scope>
    <source>
        <strain evidence="3">ATCC 13125 / DSM 2366 / CIP 104194 / JCM 7457 / NBRC 12017 / NCIMB 9290 / NRRL B-14731 / HIM 762-3</strain>
    </source>
</reference>
<protein>
    <recommendedName>
        <fullName evidence="4">Secreted protein</fullName>
    </recommendedName>
</protein>
<evidence type="ECO:0000313" key="2">
    <source>
        <dbReference type="EMBL" id="ACU04016.1"/>
    </source>
</evidence>
<sequence>MRFKKFFLLGAVAMALTATFAFKAKPEFVVCSAKNPLNTFQCMTLLITDDDCTTYNTGDQCTTYYSASYPSLPAYTSPGGGVNPGPCVVPLYHQEW</sequence>
<organism evidence="2 3">
    <name type="scientific">Pedobacter heparinus (strain ATCC 13125 / DSM 2366 / CIP 104194 / JCM 7457 / NBRC 12017 / NCIMB 9290 / NRRL B-14731 / HIM 762-3)</name>
    <dbReference type="NCBI Taxonomy" id="485917"/>
    <lineage>
        <taxon>Bacteria</taxon>
        <taxon>Pseudomonadati</taxon>
        <taxon>Bacteroidota</taxon>
        <taxon>Sphingobacteriia</taxon>
        <taxon>Sphingobacteriales</taxon>
        <taxon>Sphingobacteriaceae</taxon>
        <taxon>Pedobacter</taxon>
    </lineage>
</organism>
<feature type="signal peptide" evidence="1">
    <location>
        <begin position="1"/>
        <end position="23"/>
    </location>
</feature>
<keyword evidence="1" id="KW-0732">Signal</keyword>
<dbReference type="EMBL" id="CP001681">
    <property type="protein sequence ID" value="ACU04016.1"/>
    <property type="molecule type" value="Genomic_DNA"/>
</dbReference>
<dbReference type="KEGG" id="phe:Phep_1807"/>
<dbReference type="AlphaFoldDB" id="C6XVF0"/>
<accession>C6XVF0</accession>
<name>C6XVF0_PEDHD</name>
<feature type="chain" id="PRO_5002974178" description="Secreted protein" evidence="1">
    <location>
        <begin position="24"/>
        <end position="96"/>
    </location>
</feature>
<proteinExistence type="predicted"/>
<gene>
    <name evidence="2" type="ordered locus">Phep_1807</name>
</gene>
<dbReference type="HOGENOM" id="CLU_2357207_0_0_10"/>
<dbReference type="RefSeq" id="WP_015807630.1">
    <property type="nucleotide sequence ID" value="NC_013061.1"/>
</dbReference>
<dbReference type="STRING" id="485917.Phep_1807"/>
<evidence type="ECO:0008006" key="4">
    <source>
        <dbReference type="Google" id="ProtNLM"/>
    </source>
</evidence>
<dbReference type="Proteomes" id="UP000000852">
    <property type="component" value="Chromosome"/>
</dbReference>
<keyword evidence="3" id="KW-1185">Reference proteome</keyword>
<evidence type="ECO:0000313" key="3">
    <source>
        <dbReference type="Proteomes" id="UP000000852"/>
    </source>
</evidence>